<dbReference type="SUPFAM" id="SSF51735">
    <property type="entry name" value="NAD(P)-binding Rossmann-fold domains"/>
    <property type="match status" value="1"/>
</dbReference>
<dbReference type="PANTHER" id="PTHR43333:SF1">
    <property type="entry name" value="D-ISOMER SPECIFIC 2-HYDROXYACID DEHYDROGENASE NAD-BINDING DOMAIN-CONTAINING PROTEIN"/>
    <property type="match status" value="1"/>
</dbReference>
<feature type="domain" description="D-isomer specific 2-hydroxyacid dehydrogenase catalytic" evidence="5">
    <location>
        <begin position="4"/>
        <end position="308"/>
    </location>
</feature>
<evidence type="ECO:0000259" key="6">
    <source>
        <dbReference type="Pfam" id="PF02826"/>
    </source>
</evidence>
<dbReference type="PANTHER" id="PTHR43333">
    <property type="entry name" value="2-HACID_DH_C DOMAIN-CONTAINING PROTEIN"/>
    <property type="match status" value="1"/>
</dbReference>
<dbReference type="EMBL" id="SLWU01000006">
    <property type="protein sequence ID" value="TCO67642.1"/>
    <property type="molecule type" value="Genomic_DNA"/>
</dbReference>
<evidence type="ECO:0000256" key="4">
    <source>
        <dbReference type="RuleBase" id="RU003719"/>
    </source>
</evidence>
<dbReference type="InterPro" id="IPR006139">
    <property type="entry name" value="D-isomer_2_OHA_DH_cat_dom"/>
</dbReference>
<reference evidence="7 8" key="1">
    <citation type="submission" date="2019-03" db="EMBL/GenBank/DDBJ databases">
        <title>Genomic Encyclopedia of Type Strains, Phase IV (KMG-IV): sequencing the most valuable type-strain genomes for metagenomic binning, comparative biology and taxonomic classification.</title>
        <authorList>
            <person name="Goeker M."/>
        </authorList>
    </citation>
    <scope>NUCLEOTIDE SEQUENCE [LARGE SCALE GENOMIC DNA]</scope>
    <source>
        <strain evidence="7 8">DSM 13054</strain>
    </source>
</reference>
<accession>A0A4R2K6N1</accession>
<dbReference type="Pfam" id="PF00389">
    <property type="entry name" value="2-Hacid_dh"/>
    <property type="match status" value="1"/>
</dbReference>
<name>A0A4R2K6N1_9THEO</name>
<evidence type="ECO:0000256" key="2">
    <source>
        <dbReference type="ARBA" id="ARBA00023002"/>
    </source>
</evidence>
<evidence type="ECO:0000259" key="5">
    <source>
        <dbReference type="Pfam" id="PF00389"/>
    </source>
</evidence>
<dbReference type="InterPro" id="IPR029753">
    <property type="entry name" value="D-isomer_DH_CS"/>
</dbReference>
<feature type="domain" description="D-isomer specific 2-hydroxyacid dehydrogenase NAD-binding" evidence="6">
    <location>
        <begin position="103"/>
        <end position="277"/>
    </location>
</feature>
<keyword evidence="2 4" id="KW-0560">Oxidoreductase</keyword>
<gene>
    <name evidence="7" type="ORF">EV203_10654</name>
</gene>
<dbReference type="RefSeq" id="WP_132039219.1">
    <property type="nucleotide sequence ID" value="NZ_SLWU01000006.1"/>
</dbReference>
<evidence type="ECO:0000313" key="7">
    <source>
        <dbReference type="EMBL" id="TCO67642.1"/>
    </source>
</evidence>
<dbReference type="InterPro" id="IPR006140">
    <property type="entry name" value="D-isomer_DH_NAD-bd"/>
</dbReference>
<dbReference type="SUPFAM" id="SSF52283">
    <property type="entry name" value="Formate/glycerate dehydrogenase catalytic domain-like"/>
    <property type="match status" value="1"/>
</dbReference>
<comment type="similarity">
    <text evidence="1 4">Belongs to the D-isomer specific 2-hydroxyacid dehydrogenase family.</text>
</comment>
<proteinExistence type="inferred from homology"/>
<dbReference type="FunFam" id="3.40.50.720:FF:000363">
    <property type="entry name" value="D-isomer specific 2-hydroxyacid dehydrogenase"/>
    <property type="match status" value="1"/>
</dbReference>
<dbReference type="Gene3D" id="3.40.50.720">
    <property type="entry name" value="NAD(P)-binding Rossmann-like Domain"/>
    <property type="match status" value="2"/>
</dbReference>
<dbReference type="GO" id="GO:0051287">
    <property type="term" value="F:NAD binding"/>
    <property type="evidence" value="ECO:0007669"/>
    <property type="project" value="InterPro"/>
</dbReference>
<sequence>MKNILMFTKVKEDYIKEIKDIMKDYKVLHIEEAKEEDIKNTEIIISFDFEFQPNIVDRTPNLRWIHLLTAGADTLPFEKLKEKGVVVTNSRDVHKHQISQQVIGYMLMFERGLHIFVRNQMKKIWDRSVEVSELTDKIALIIGVGSIGEEIARLLRELGMKVYGIRSSGKPSPYVEKMYTSIEKCDILPLADYVISILPLTKETYHLIGKNVFDKMKSDSFFINVGRGKVVNEVDLINALKNKTIKGAALDVFEEEPLKEGSPLWEMENVIITPHIAGITPHYMKRAMEILRENLIAYKEGRTMRNIVDLDKGY</sequence>
<comment type="caution">
    <text evidence="7">The sequence shown here is derived from an EMBL/GenBank/DDBJ whole genome shotgun (WGS) entry which is preliminary data.</text>
</comment>
<evidence type="ECO:0000256" key="1">
    <source>
        <dbReference type="ARBA" id="ARBA00005854"/>
    </source>
</evidence>
<dbReference type="Proteomes" id="UP000294886">
    <property type="component" value="Unassembled WGS sequence"/>
</dbReference>
<evidence type="ECO:0000256" key="3">
    <source>
        <dbReference type="ARBA" id="ARBA00023027"/>
    </source>
</evidence>
<dbReference type="CDD" id="cd05300">
    <property type="entry name" value="2-Hacid_dh_1"/>
    <property type="match status" value="1"/>
</dbReference>
<dbReference type="PROSITE" id="PS00671">
    <property type="entry name" value="D_2_HYDROXYACID_DH_3"/>
    <property type="match status" value="1"/>
</dbReference>
<keyword evidence="3" id="KW-0520">NAD</keyword>
<protein>
    <submittedName>
        <fullName evidence="7">Phosphoglycerate dehydrogenase-like enzyme</fullName>
    </submittedName>
</protein>
<evidence type="ECO:0000313" key="8">
    <source>
        <dbReference type="Proteomes" id="UP000294886"/>
    </source>
</evidence>
<dbReference type="Pfam" id="PF02826">
    <property type="entry name" value="2-Hacid_dh_C"/>
    <property type="match status" value="1"/>
</dbReference>
<dbReference type="AlphaFoldDB" id="A0A4R2K6N1"/>
<dbReference type="InterPro" id="IPR036291">
    <property type="entry name" value="NAD(P)-bd_dom_sf"/>
</dbReference>
<dbReference type="GO" id="GO:0016616">
    <property type="term" value="F:oxidoreductase activity, acting on the CH-OH group of donors, NAD or NADP as acceptor"/>
    <property type="evidence" value="ECO:0007669"/>
    <property type="project" value="InterPro"/>
</dbReference>
<organism evidence="7 8">
    <name type="scientific">Caldanaerobacter subterraneus</name>
    <dbReference type="NCBI Taxonomy" id="911092"/>
    <lineage>
        <taxon>Bacteria</taxon>
        <taxon>Bacillati</taxon>
        <taxon>Bacillota</taxon>
        <taxon>Clostridia</taxon>
        <taxon>Thermoanaerobacterales</taxon>
        <taxon>Thermoanaerobacteraceae</taxon>
        <taxon>Caldanaerobacter</taxon>
    </lineage>
</organism>